<evidence type="ECO:0000313" key="10">
    <source>
        <dbReference type="EMBL" id="GMR51942.1"/>
    </source>
</evidence>
<evidence type="ECO:0000259" key="8">
    <source>
        <dbReference type="PROSITE" id="PS50893"/>
    </source>
</evidence>
<dbReference type="GO" id="GO:0140359">
    <property type="term" value="F:ABC-type transporter activity"/>
    <property type="evidence" value="ECO:0007669"/>
    <property type="project" value="InterPro"/>
</dbReference>
<keyword evidence="6 7" id="KW-0472">Membrane</keyword>
<keyword evidence="3" id="KW-0547">Nucleotide-binding</keyword>
<dbReference type="GO" id="GO:0005524">
    <property type="term" value="F:ATP binding"/>
    <property type="evidence" value="ECO:0007669"/>
    <property type="project" value="UniProtKB-KW"/>
</dbReference>
<feature type="transmembrane region" description="Helical" evidence="7">
    <location>
        <begin position="546"/>
        <end position="564"/>
    </location>
</feature>
<dbReference type="Pfam" id="PF00005">
    <property type="entry name" value="ABC_tran"/>
    <property type="match status" value="2"/>
</dbReference>
<dbReference type="GO" id="GO:0016020">
    <property type="term" value="C:membrane"/>
    <property type="evidence" value="ECO:0007669"/>
    <property type="project" value="UniProtKB-SubCell"/>
</dbReference>
<keyword evidence="5 7" id="KW-1133">Transmembrane helix</keyword>
<dbReference type="FunFam" id="1.20.1560.10:FF:000299">
    <property type="entry name" value="Uncharacterized protein"/>
    <property type="match status" value="1"/>
</dbReference>
<evidence type="ECO:0000256" key="5">
    <source>
        <dbReference type="ARBA" id="ARBA00022989"/>
    </source>
</evidence>
<keyword evidence="4" id="KW-0067">ATP-binding</keyword>
<dbReference type="InterPro" id="IPR039421">
    <property type="entry name" value="Type_1_exporter"/>
</dbReference>
<feature type="transmembrane region" description="Helical" evidence="7">
    <location>
        <begin position="659"/>
        <end position="677"/>
    </location>
</feature>
<keyword evidence="2 7" id="KW-0812">Transmembrane</keyword>
<dbReference type="SUPFAM" id="SSF90123">
    <property type="entry name" value="ABC transporter transmembrane region"/>
    <property type="match status" value="1"/>
</dbReference>
<feature type="domain" description="ABC transporter" evidence="8">
    <location>
        <begin position="80"/>
        <end position="314"/>
    </location>
</feature>
<dbReference type="Gene3D" id="1.20.1560.10">
    <property type="entry name" value="ABC transporter type 1, transmembrane domain"/>
    <property type="match status" value="1"/>
</dbReference>
<dbReference type="Proteomes" id="UP001328107">
    <property type="component" value="Unassembled WGS sequence"/>
</dbReference>
<evidence type="ECO:0000256" key="4">
    <source>
        <dbReference type="ARBA" id="ARBA00022840"/>
    </source>
</evidence>
<dbReference type="InterPro" id="IPR011527">
    <property type="entry name" value="ABC1_TM_dom"/>
</dbReference>
<dbReference type="FunFam" id="3.40.50.300:FF:005565">
    <property type="entry name" value="Uncharacterized protein"/>
    <property type="match status" value="1"/>
</dbReference>
<dbReference type="InterPro" id="IPR017871">
    <property type="entry name" value="ABC_transporter-like_CS"/>
</dbReference>
<accession>A0AAN5I4H6</accession>
<evidence type="ECO:0000256" key="6">
    <source>
        <dbReference type="ARBA" id="ARBA00023136"/>
    </source>
</evidence>
<dbReference type="Gene3D" id="3.40.50.300">
    <property type="entry name" value="P-loop containing nucleotide triphosphate hydrolases"/>
    <property type="match status" value="2"/>
</dbReference>
<evidence type="ECO:0000256" key="1">
    <source>
        <dbReference type="ARBA" id="ARBA00004141"/>
    </source>
</evidence>
<dbReference type="PANTHER" id="PTHR24221:SF503">
    <property type="entry name" value="MITOCHONDRIAL POTASSIUM CHANNEL ATP-BINDING SUBUNIT"/>
    <property type="match status" value="1"/>
</dbReference>
<comment type="caution">
    <text evidence="10">The sequence shown here is derived from an EMBL/GenBank/DDBJ whole genome shotgun (WGS) entry which is preliminary data.</text>
</comment>
<evidence type="ECO:0000259" key="9">
    <source>
        <dbReference type="PROSITE" id="PS50929"/>
    </source>
</evidence>
<dbReference type="AlphaFoldDB" id="A0AAN5I4H6"/>
<feature type="non-terminal residue" evidence="10">
    <location>
        <position position="1"/>
    </location>
</feature>
<dbReference type="PROSITE" id="PS00211">
    <property type="entry name" value="ABC_TRANSPORTER_1"/>
    <property type="match status" value="1"/>
</dbReference>
<dbReference type="PROSITE" id="PS50929">
    <property type="entry name" value="ABC_TM1F"/>
    <property type="match status" value="1"/>
</dbReference>
<dbReference type="InterPro" id="IPR027417">
    <property type="entry name" value="P-loop_NTPase"/>
</dbReference>
<feature type="non-terminal residue" evidence="10">
    <location>
        <position position="865"/>
    </location>
</feature>
<evidence type="ECO:0000256" key="3">
    <source>
        <dbReference type="ARBA" id="ARBA00022741"/>
    </source>
</evidence>
<dbReference type="Pfam" id="PF00664">
    <property type="entry name" value="ABC_membrane"/>
    <property type="match status" value="1"/>
</dbReference>
<dbReference type="PANTHER" id="PTHR24221">
    <property type="entry name" value="ATP-BINDING CASSETTE SUB-FAMILY B"/>
    <property type="match status" value="1"/>
</dbReference>
<organism evidence="10 11">
    <name type="scientific">Pristionchus mayeri</name>
    <dbReference type="NCBI Taxonomy" id="1317129"/>
    <lineage>
        <taxon>Eukaryota</taxon>
        <taxon>Metazoa</taxon>
        <taxon>Ecdysozoa</taxon>
        <taxon>Nematoda</taxon>
        <taxon>Chromadorea</taxon>
        <taxon>Rhabditida</taxon>
        <taxon>Rhabditina</taxon>
        <taxon>Diplogasteromorpha</taxon>
        <taxon>Diplogasteroidea</taxon>
        <taxon>Neodiplogasteridae</taxon>
        <taxon>Pristionchus</taxon>
    </lineage>
</organism>
<feature type="transmembrane region" description="Helical" evidence="7">
    <location>
        <begin position="624"/>
        <end position="653"/>
    </location>
</feature>
<reference evidence="11" key="1">
    <citation type="submission" date="2022-10" db="EMBL/GenBank/DDBJ databases">
        <title>Genome assembly of Pristionchus species.</title>
        <authorList>
            <person name="Yoshida K."/>
            <person name="Sommer R.J."/>
        </authorList>
    </citation>
    <scope>NUCLEOTIDE SEQUENCE [LARGE SCALE GENOMIC DNA]</scope>
    <source>
        <strain evidence="11">RS5460</strain>
    </source>
</reference>
<comment type="subcellular location">
    <subcellularLocation>
        <location evidence="1">Membrane</location>
        <topology evidence="1">Multi-pass membrane protein</topology>
    </subcellularLocation>
</comment>
<dbReference type="SMART" id="SM00382">
    <property type="entry name" value="AAA"/>
    <property type="match status" value="2"/>
</dbReference>
<feature type="transmembrane region" description="Helical" evidence="7">
    <location>
        <begin position="405"/>
        <end position="428"/>
    </location>
</feature>
<dbReference type="SUPFAM" id="SSF52540">
    <property type="entry name" value="P-loop containing nucleoside triphosphate hydrolases"/>
    <property type="match status" value="2"/>
</dbReference>
<dbReference type="InterPro" id="IPR003593">
    <property type="entry name" value="AAA+_ATPase"/>
</dbReference>
<gene>
    <name evidence="10" type="ORF">PMAYCL1PPCAC_22137</name>
</gene>
<name>A0AAN5I4H6_9BILA</name>
<dbReference type="PROSITE" id="PS50893">
    <property type="entry name" value="ABC_TRANSPORTER_2"/>
    <property type="match status" value="1"/>
</dbReference>
<dbReference type="GO" id="GO:0016887">
    <property type="term" value="F:ATP hydrolysis activity"/>
    <property type="evidence" value="ECO:0007669"/>
    <property type="project" value="InterPro"/>
</dbReference>
<keyword evidence="11" id="KW-1185">Reference proteome</keyword>
<feature type="domain" description="ABC transmembrane type-1" evidence="9">
    <location>
        <begin position="415"/>
        <end position="685"/>
    </location>
</feature>
<dbReference type="InterPro" id="IPR036640">
    <property type="entry name" value="ABC1_TM_sf"/>
</dbReference>
<dbReference type="InterPro" id="IPR003439">
    <property type="entry name" value="ABC_transporter-like_ATP-bd"/>
</dbReference>
<evidence type="ECO:0000256" key="2">
    <source>
        <dbReference type="ARBA" id="ARBA00022692"/>
    </source>
</evidence>
<evidence type="ECO:0000256" key="7">
    <source>
        <dbReference type="SAM" id="Phobius"/>
    </source>
</evidence>
<evidence type="ECO:0008006" key="12">
    <source>
        <dbReference type="Google" id="ProtNLM"/>
    </source>
</evidence>
<evidence type="ECO:0000313" key="11">
    <source>
        <dbReference type="Proteomes" id="UP001328107"/>
    </source>
</evidence>
<proteinExistence type="predicted"/>
<dbReference type="EMBL" id="BTRK01000005">
    <property type="protein sequence ID" value="GMR51942.1"/>
    <property type="molecule type" value="Genomic_DNA"/>
</dbReference>
<feature type="transmembrane region" description="Helical" evidence="7">
    <location>
        <begin position="434"/>
        <end position="456"/>
    </location>
</feature>
<sequence length="865" mass="95010">WGTVAYHDGRIEEPGTVLAVTDLIQFSSYLLGLLGPHMLSVLKARSAAAVIYQTIDKVPEIDSSDIAEGIELKAGEKCKIEFETVEFSYKTRSTPVLRGLSWSVRADETVALVGQSGCGKSTSIGLITRMLQASGGSIRLNGEPIEKYNVRKLRKMIGVVSQEPSLFHGTIRENIRLGRNLSDDEIEKAARTANAHEFIAGLEKGYDTQLGPSGVALSGGQKQRIAIARAIITDPPILLLDEATSALDSKSERIVQAALRRASAGRTTVVIAHRLSTIRDASRIYVIAEGKVVEEGGYEELRIKPGGIFAKMLQAQDVGSHGEVVKENENEDDKKKQWVEEEKERLGERFLRQRSLMSSTRSRRTTGSKVAPLMETREEEIEFPHVNGGVWTLLMRYKGLVARQVIASCIRSSEIISLAFAFTLMYISLDVEDYYPVMMLSNGVLLVIGLVCWAAIMLSRVTAAWVSESILADLRVNCFSSIIHRPIKYFDRSQTSPASCSVMLSQQVPLVSAPIDYRASILYENGFAAIVVMIICFFYSWANGLIGIFVALVFLVAFIGFDRISQSANDELDAIDTSAELAVEIFESVKTIQILAVENYFIEKIDNILEARKNPLLKKTTFRALFHGLSISFSFFSNFLACGLGSYLIYAGITSAQDLFTSKMCVVLVGWAVMFIAGSLNDLMNSREAAKKVFSLIDPDSTGRREGEQPNLRGTVKFDNVSFAYPSRPAHTVANNLCFSIKEGESLALVGPSGGGKSTVINLMERFYEPTRGRIDIDSNAIARMAYNHLRANIALVGQEPVLFRGTIRENITMGTDVTSIDEVIEACRSANAASFIEQFPLGYYTLVGDKGGALSGGQKQRIAI</sequence>
<protein>
    <recommendedName>
        <fullName evidence="12">ABC transporter ATP-binding protein</fullName>
    </recommendedName>
</protein>